<dbReference type="PANTHER" id="PTHR12428">
    <property type="entry name" value="OXA1"/>
    <property type="match status" value="1"/>
</dbReference>
<feature type="transmembrane region" description="Helical" evidence="13">
    <location>
        <begin position="6"/>
        <end position="23"/>
    </location>
</feature>
<evidence type="ECO:0000256" key="9">
    <source>
        <dbReference type="ARBA" id="ARBA00023136"/>
    </source>
</evidence>
<feature type="transmembrane region" description="Helical" evidence="13">
    <location>
        <begin position="357"/>
        <end position="377"/>
    </location>
</feature>
<protein>
    <recommendedName>
        <fullName evidence="3 13">Membrane protein insertase YidC</fullName>
    </recommendedName>
    <alternativeName>
        <fullName evidence="12 13">Foldase YidC</fullName>
    </alternativeName>
    <alternativeName>
        <fullName evidence="11 13">Membrane integrase YidC</fullName>
    </alternativeName>
    <alternativeName>
        <fullName evidence="13">Membrane protein YidC</fullName>
    </alternativeName>
</protein>
<feature type="compositionally biased region" description="Low complexity" evidence="14">
    <location>
        <begin position="629"/>
        <end position="638"/>
    </location>
</feature>
<feature type="transmembrane region" description="Helical" evidence="13">
    <location>
        <begin position="544"/>
        <end position="562"/>
    </location>
</feature>
<reference evidence="18" key="1">
    <citation type="submission" date="2016-04" db="EMBL/GenBank/DDBJ databases">
        <title>Draft genome sequence of Paludibacter jiangxiensis strain NM7.</title>
        <authorList>
            <person name="Qiu Y."/>
            <person name="Matsuura N."/>
            <person name="Ohashi A."/>
            <person name="Tourlousse M.D."/>
            <person name="Sekiguchi Y."/>
        </authorList>
    </citation>
    <scope>NUCLEOTIDE SEQUENCE [LARGE SCALE GENOMIC DNA]</scope>
    <source>
        <strain evidence="18">NM7</strain>
    </source>
</reference>
<keyword evidence="7 13" id="KW-0653">Protein transport</keyword>
<comment type="caution">
    <text evidence="17">The sequence shown here is derived from an EMBL/GenBank/DDBJ whole genome shotgun (WGS) entry which is preliminary data.</text>
</comment>
<dbReference type="HAMAP" id="MF_01810">
    <property type="entry name" value="YidC_type1"/>
    <property type="match status" value="1"/>
</dbReference>
<keyword evidence="4 13" id="KW-0813">Transport</keyword>
<dbReference type="EMBL" id="BDCR01000001">
    <property type="protein sequence ID" value="GAT61696.1"/>
    <property type="molecule type" value="Genomic_DNA"/>
</dbReference>
<feature type="compositionally biased region" description="Basic and acidic residues" evidence="14">
    <location>
        <begin position="614"/>
        <end position="628"/>
    </location>
</feature>
<dbReference type="InterPro" id="IPR028055">
    <property type="entry name" value="YidC/Oxa/ALB_C"/>
</dbReference>
<evidence type="ECO:0000256" key="10">
    <source>
        <dbReference type="ARBA" id="ARBA00023186"/>
    </source>
</evidence>
<dbReference type="Pfam" id="PF14849">
    <property type="entry name" value="YidC_periplas"/>
    <property type="match status" value="1"/>
</dbReference>
<dbReference type="CDD" id="cd20070">
    <property type="entry name" value="5TM_YidC_Alb3"/>
    <property type="match status" value="1"/>
</dbReference>
<dbReference type="Pfam" id="PF02096">
    <property type="entry name" value="60KD_IMP"/>
    <property type="match status" value="1"/>
</dbReference>
<dbReference type="PRINTS" id="PR00701">
    <property type="entry name" value="60KDINNERMP"/>
</dbReference>
<dbReference type="Gene3D" id="2.70.98.90">
    <property type="match status" value="1"/>
</dbReference>
<keyword evidence="9 13" id="KW-0472">Membrane</keyword>
<evidence type="ECO:0000256" key="14">
    <source>
        <dbReference type="SAM" id="MobiDB-lite"/>
    </source>
</evidence>
<keyword evidence="6 13" id="KW-0812">Transmembrane</keyword>
<dbReference type="NCBIfam" id="TIGR03593">
    <property type="entry name" value="yidC_nterm"/>
    <property type="match status" value="1"/>
</dbReference>
<feature type="domain" description="Membrane insertase YidC/Oxa/ALB C-terminal" evidence="15">
    <location>
        <begin position="387"/>
        <end position="588"/>
    </location>
</feature>
<evidence type="ECO:0000313" key="17">
    <source>
        <dbReference type="EMBL" id="GAT61696.1"/>
    </source>
</evidence>
<feature type="transmembrane region" description="Helical" evidence="13">
    <location>
        <begin position="383"/>
        <end position="407"/>
    </location>
</feature>
<keyword evidence="18" id="KW-1185">Reference proteome</keyword>
<evidence type="ECO:0000256" key="4">
    <source>
        <dbReference type="ARBA" id="ARBA00022448"/>
    </source>
</evidence>
<evidence type="ECO:0000256" key="7">
    <source>
        <dbReference type="ARBA" id="ARBA00022927"/>
    </source>
</evidence>
<evidence type="ECO:0000259" key="16">
    <source>
        <dbReference type="Pfam" id="PF14849"/>
    </source>
</evidence>
<comment type="similarity">
    <text evidence="2 13">Belongs to the OXA1/ALB3/YidC family. Type 1 subfamily.</text>
</comment>
<name>A0A161LHN1_9BACT</name>
<dbReference type="GO" id="GO:0032977">
    <property type="term" value="F:membrane insertase activity"/>
    <property type="evidence" value="ECO:0007669"/>
    <property type="project" value="InterPro"/>
</dbReference>
<evidence type="ECO:0000256" key="5">
    <source>
        <dbReference type="ARBA" id="ARBA00022475"/>
    </source>
</evidence>
<sequence length="638" mass="72368">MDKNTILGFVLIILILVGFSVLNRPSKEQVAAQRAQDSIAAVQKTAQEQAAVAAKNAAQVASDSLIAKNDTASINAAFGPLAPAGTGTEQLFTVENKVVKITFSNKGGRLYSVQLKNYQTHDSLPLILFDKNESNFGFTFATNNNRVLSTQNLYFEPIGISQNQTVTDSPKSYTFRLKATNGSYLDFVYTLAPDDYMVKLEVKGKGMESVLAPNTDRLELNWNAKIRQQEKGRKFEARYTGLFYKYIAENVNNLKQSGHDEQNLPNQLQWVAFKDQFFSSVLVADKAFTSSTLESSFDDNVNSKYISECKAKMSVGFDPKSTAATSFRFYFVPNKFNLLAKYDKGVDNDKKMRLTKLVPLGWGIFGWINQYAIIPMFNFFGSFIGSFGLIILLMTVVIKFVLFPMTYKSYMSSAKMRVLKPQIDEINAKIPSEKAMERQKATMDLYRKVGVSPMSGCLPMLLQLPILIAMFNFFPASIELRHQSFLWAKDLSSYDAVITWNATIPFITTYFGNHISLFCLLMTIVSFIYTKINMQSQMATNQQMPGMNIIMYFTPIMMWFWFNDYASGLSYYYFLSTLITIAQTYAIRSFVNEDKLLMQLEANKKKPSKKKKGGFMDRLEQMQREQAQRQKAASSKKK</sequence>
<evidence type="ECO:0000256" key="12">
    <source>
        <dbReference type="ARBA" id="ARBA00033342"/>
    </source>
</evidence>
<comment type="subunit">
    <text evidence="13">Interacts with the Sec translocase complex via SecD. Specifically interacts with transmembrane segments of nascent integral membrane proteins during membrane integration.</text>
</comment>
<keyword evidence="5 13" id="KW-1003">Cell membrane</keyword>
<dbReference type="InterPro" id="IPR038221">
    <property type="entry name" value="YidC_periplasmic_sf"/>
</dbReference>
<dbReference type="AlphaFoldDB" id="A0A161LHN1"/>
<evidence type="ECO:0000256" key="8">
    <source>
        <dbReference type="ARBA" id="ARBA00022989"/>
    </source>
</evidence>
<evidence type="ECO:0000256" key="6">
    <source>
        <dbReference type="ARBA" id="ARBA00022692"/>
    </source>
</evidence>
<dbReference type="InterPro" id="IPR001708">
    <property type="entry name" value="YidC/ALB3/OXA1/COX18"/>
</dbReference>
<dbReference type="InterPro" id="IPR047196">
    <property type="entry name" value="YidC_ALB_C"/>
</dbReference>
<evidence type="ECO:0000256" key="2">
    <source>
        <dbReference type="ARBA" id="ARBA00010527"/>
    </source>
</evidence>
<accession>A0A161LHN1</accession>
<feature type="transmembrane region" description="Helical" evidence="13">
    <location>
        <begin position="515"/>
        <end position="532"/>
    </location>
</feature>
<evidence type="ECO:0000313" key="18">
    <source>
        <dbReference type="Proteomes" id="UP000076586"/>
    </source>
</evidence>
<dbReference type="Proteomes" id="UP000076586">
    <property type="component" value="Unassembled WGS sequence"/>
</dbReference>
<dbReference type="CDD" id="cd19961">
    <property type="entry name" value="EcYidC-like_peri"/>
    <property type="match status" value="1"/>
</dbReference>
<feature type="transmembrane region" description="Helical" evidence="13">
    <location>
        <begin position="568"/>
        <end position="587"/>
    </location>
</feature>
<proteinExistence type="inferred from homology"/>
<feature type="domain" description="Membrane insertase YidC N-terminal" evidence="16">
    <location>
        <begin position="93"/>
        <end position="370"/>
    </location>
</feature>
<dbReference type="NCBIfam" id="TIGR03592">
    <property type="entry name" value="yidC_oxa1_cterm"/>
    <property type="match status" value="1"/>
</dbReference>
<reference evidence="18" key="2">
    <citation type="journal article" date="2017" name="Genome Announc.">
        <title>Draft genome sequence of Paludibacter jiangxiensis NM7(T), a propionate-producing fermentative bacterium.</title>
        <authorList>
            <person name="Qiu Y.-L."/>
            <person name="Tourlousse D.M."/>
            <person name="Matsuura N."/>
            <person name="Ohashi A."/>
            <person name="Sekiguchi Y."/>
        </authorList>
    </citation>
    <scope>NUCLEOTIDE SEQUENCE [LARGE SCALE GENOMIC DNA]</scope>
    <source>
        <strain evidence="18">NM7</strain>
    </source>
</reference>
<dbReference type="GO" id="GO:0005886">
    <property type="term" value="C:plasma membrane"/>
    <property type="evidence" value="ECO:0007669"/>
    <property type="project" value="UniProtKB-SubCell"/>
</dbReference>
<keyword evidence="10 13" id="KW-0143">Chaperone</keyword>
<keyword evidence="8 13" id="KW-1133">Transmembrane helix</keyword>
<evidence type="ECO:0000256" key="1">
    <source>
        <dbReference type="ARBA" id="ARBA00004429"/>
    </source>
</evidence>
<feature type="region of interest" description="Disordered" evidence="14">
    <location>
        <begin position="603"/>
        <end position="638"/>
    </location>
</feature>
<dbReference type="GO" id="GO:0051205">
    <property type="term" value="P:protein insertion into membrane"/>
    <property type="evidence" value="ECO:0007669"/>
    <property type="project" value="TreeGrafter"/>
</dbReference>
<comment type="function">
    <text evidence="13">Required for the insertion and/or proper folding and/or complex formation of integral membrane proteins into the membrane. Involved in integration of membrane proteins that insert both dependently and independently of the Sec translocase complex, as well as at least some lipoproteins. Aids folding of multispanning membrane proteins.</text>
</comment>
<dbReference type="InterPro" id="IPR028053">
    <property type="entry name" value="Membr_insert_YidC_N"/>
</dbReference>
<dbReference type="InterPro" id="IPR019998">
    <property type="entry name" value="Membr_insert_YidC"/>
</dbReference>
<dbReference type="OrthoDB" id="9780552at2"/>
<dbReference type="NCBIfam" id="NF002356">
    <property type="entry name" value="PRK01318.2-3"/>
    <property type="match status" value="1"/>
</dbReference>
<evidence type="ECO:0000256" key="3">
    <source>
        <dbReference type="ARBA" id="ARBA00015325"/>
    </source>
</evidence>
<dbReference type="STRING" id="681398.PJIAN_1279"/>
<evidence type="ECO:0000259" key="15">
    <source>
        <dbReference type="Pfam" id="PF02096"/>
    </source>
</evidence>
<dbReference type="GO" id="GO:0015031">
    <property type="term" value="P:protein transport"/>
    <property type="evidence" value="ECO:0007669"/>
    <property type="project" value="UniProtKB-KW"/>
</dbReference>
<evidence type="ECO:0000256" key="13">
    <source>
        <dbReference type="HAMAP-Rule" id="MF_01810"/>
    </source>
</evidence>
<comment type="subcellular location">
    <subcellularLocation>
        <location evidence="1">Cell inner membrane</location>
        <topology evidence="1">Multi-pass membrane protein</topology>
    </subcellularLocation>
    <subcellularLocation>
        <location evidence="13">Cell membrane</location>
        <topology evidence="13">Multi-pass membrane protein</topology>
    </subcellularLocation>
</comment>
<gene>
    <name evidence="13" type="primary">yidC</name>
    <name evidence="17" type="ORF">PJIAN_1279</name>
</gene>
<dbReference type="PANTHER" id="PTHR12428:SF65">
    <property type="entry name" value="CYTOCHROME C OXIDASE ASSEMBLY PROTEIN COX18, MITOCHONDRIAL"/>
    <property type="match status" value="1"/>
</dbReference>
<feature type="transmembrane region" description="Helical" evidence="13">
    <location>
        <begin position="457"/>
        <end position="478"/>
    </location>
</feature>
<dbReference type="RefSeq" id="WP_068701297.1">
    <property type="nucleotide sequence ID" value="NZ_BDCR01000001.1"/>
</dbReference>
<organism evidence="17 18">
    <name type="scientific">Paludibacter jiangxiensis</name>
    <dbReference type="NCBI Taxonomy" id="681398"/>
    <lineage>
        <taxon>Bacteria</taxon>
        <taxon>Pseudomonadati</taxon>
        <taxon>Bacteroidota</taxon>
        <taxon>Bacteroidia</taxon>
        <taxon>Bacteroidales</taxon>
        <taxon>Paludibacteraceae</taxon>
        <taxon>Paludibacter</taxon>
    </lineage>
</organism>
<evidence type="ECO:0000256" key="11">
    <source>
        <dbReference type="ARBA" id="ARBA00033245"/>
    </source>
</evidence>